<feature type="region of interest" description="Disordered" evidence="1">
    <location>
        <begin position="135"/>
        <end position="154"/>
    </location>
</feature>
<dbReference type="Proteomes" id="UP000317990">
    <property type="component" value="Unassembled WGS sequence"/>
</dbReference>
<dbReference type="AlphaFoldDB" id="A0A524RKP1"/>
<organism evidence="2 3">
    <name type="scientific">Aphanocapsa feldmannii 277cV</name>
    <dbReference type="NCBI Taxonomy" id="2507553"/>
    <lineage>
        <taxon>Bacteria</taxon>
        <taxon>Bacillati</taxon>
        <taxon>Cyanobacteriota</taxon>
        <taxon>Cyanophyceae</taxon>
        <taxon>Oscillatoriophycideae</taxon>
        <taxon>Chroococcales</taxon>
        <taxon>Microcystaceae</taxon>
        <taxon>Aphanocapsa</taxon>
    </lineage>
</organism>
<name>A0A524RKP1_9CHRO</name>
<comment type="caution">
    <text evidence="2">The sequence shown here is derived from an EMBL/GenBank/DDBJ whole genome shotgun (WGS) entry which is preliminary data.</text>
</comment>
<reference evidence="2 3" key="1">
    <citation type="journal article" date="2019" name="mSystems">
        <title>Life at home and on the roam: Genomic adaptions reflect the dual lifestyle of an intracellular, facultative symbiont.</title>
        <authorList>
            <person name="Burgsdorf I."/>
        </authorList>
    </citation>
    <scope>NUCLEOTIDE SEQUENCE [LARGE SCALE GENOMIC DNA]</scope>
    <source>
        <strain evidence="2">277cV</strain>
    </source>
</reference>
<proteinExistence type="predicted"/>
<gene>
    <name evidence="2" type="ORF">ERJ67_11080</name>
</gene>
<evidence type="ECO:0000313" key="3">
    <source>
        <dbReference type="Proteomes" id="UP000317990"/>
    </source>
</evidence>
<sequence length="154" mass="16386">MVVPLSRAYGTPEQDPFVVLHPACMRRSASCRVIPISRCVAAGSITHPYGEEEIAHLEEEVLPAITACLERIDEIDARLQAREAARSTALPPSWPVDDPPATACGSVGPGGAMLPGPWCSGQAGERLDQLQRLHAPAHNRIPQPGDPAELAADD</sequence>
<accession>A0A524RKP1</accession>
<evidence type="ECO:0000313" key="2">
    <source>
        <dbReference type="EMBL" id="TGG90287.1"/>
    </source>
</evidence>
<evidence type="ECO:0000256" key="1">
    <source>
        <dbReference type="SAM" id="MobiDB-lite"/>
    </source>
</evidence>
<dbReference type="EMBL" id="SRMO01000090">
    <property type="protein sequence ID" value="TGG90287.1"/>
    <property type="molecule type" value="Genomic_DNA"/>
</dbReference>
<protein>
    <submittedName>
        <fullName evidence="2">Uncharacterized protein</fullName>
    </submittedName>
</protein>